<reference evidence="2" key="1">
    <citation type="journal article" date="2020" name="Phytopathology">
        <title>Genome sequence of the chestnut blight fungus Cryphonectria parasitica EP155: A fundamental resource for an archetypical invasive plant pathogen.</title>
        <authorList>
            <person name="Crouch J.A."/>
            <person name="Dawe A."/>
            <person name="Aerts A."/>
            <person name="Barry K."/>
            <person name="Churchill A.C.L."/>
            <person name="Grimwood J."/>
            <person name="Hillman B."/>
            <person name="Milgroom M.G."/>
            <person name="Pangilinan J."/>
            <person name="Smith M."/>
            <person name="Salamov A."/>
            <person name="Schmutz J."/>
            <person name="Yadav J."/>
            <person name="Grigoriev I.V."/>
            <person name="Nuss D."/>
        </authorList>
    </citation>
    <scope>NUCLEOTIDE SEQUENCE</scope>
    <source>
        <strain evidence="2">EP155</strain>
    </source>
</reference>
<dbReference type="GeneID" id="63842171"/>
<comment type="caution">
    <text evidence="2">The sequence shown here is derived from an EMBL/GenBank/DDBJ whole genome shotgun (WGS) entry which is preliminary data.</text>
</comment>
<sequence>MPITRNTARRSNRTRNGNLPSNFVENPDALLRPSNARVRARRETQRAAAAAVARAANAAAALLIRDSPAPVPAADLLLDNALLESSSEGRPEARNDTAVSKPQGKPKGKLERKPRGKPMHLMPRTKPPPAGPSTPPPRTPPGDHPPRILAMVTATEECMYNGQDKASLRVMVQVHSVYPYFRSCLGYQGYISLRRPGYGEDDFERNKMGVISGWRISKPTCHQPNIDDKIWVEEWLKDKPSETKYPNGNLTIANALRSIYHADGKVRGRVVKQEHRDGLSNDDKGTDLLYICTFYIRPYSQVDPNVSYKGNGYATQALDMYYRLLMGGILPAWYTIDGPLTIILEPGFIPDPEISAGWRETGPTGETEDELTLRVATTLVDFYRARGYTIYANISTATWPHIFNTMGRCIEPSEFVKHSTDEIAEAGSFLDLHPPTPQPPSSSWGPSPEAHSDPSRRSVRPKTGTPAGPPPSSPTPVRSPHGPQVMP</sequence>
<protein>
    <submittedName>
        <fullName evidence="2">Uncharacterized protein</fullName>
    </submittedName>
</protein>
<organism evidence="2 3">
    <name type="scientific">Cryphonectria parasitica (strain ATCC 38755 / EP155)</name>
    <dbReference type="NCBI Taxonomy" id="660469"/>
    <lineage>
        <taxon>Eukaryota</taxon>
        <taxon>Fungi</taxon>
        <taxon>Dikarya</taxon>
        <taxon>Ascomycota</taxon>
        <taxon>Pezizomycotina</taxon>
        <taxon>Sordariomycetes</taxon>
        <taxon>Sordariomycetidae</taxon>
        <taxon>Diaporthales</taxon>
        <taxon>Cryphonectriaceae</taxon>
        <taxon>Cryphonectria-Endothia species complex</taxon>
        <taxon>Cryphonectria</taxon>
    </lineage>
</organism>
<name>A0A9P4YC96_CRYP1</name>
<gene>
    <name evidence="2" type="ORF">M406DRAFT_67098</name>
</gene>
<dbReference type="OrthoDB" id="5239918at2759"/>
<dbReference type="EMBL" id="MU032344">
    <property type="protein sequence ID" value="KAF3770716.1"/>
    <property type="molecule type" value="Genomic_DNA"/>
</dbReference>
<feature type="compositionally biased region" description="Pro residues" evidence="1">
    <location>
        <begin position="125"/>
        <end position="143"/>
    </location>
</feature>
<evidence type="ECO:0000256" key="1">
    <source>
        <dbReference type="SAM" id="MobiDB-lite"/>
    </source>
</evidence>
<feature type="region of interest" description="Disordered" evidence="1">
    <location>
        <begin position="429"/>
        <end position="487"/>
    </location>
</feature>
<feature type="region of interest" description="Disordered" evidence="1">
    <location>
        <begin position="1"/>
        <end position="28"/>
    </location>
</feature>
<dbReference type="AlphaFoldDB" id="A0A9P4YC96"/>
<feature type="region of interest" description="Disordered" evidence="1">
    <location>
        <begin position="85"/>
        <end position="147"/>
    </location>
</feature>
<accession>A0A9P4YC96</accession>
<dbReference type="RefSeq" id="XP_040781677.1">
    <property type="nucleotide sequence ID" value="XM_040925042.1"/>
</dbReference>
<keyword evidence="3" id="KW-1185">Reference proteome</keyword>
<dbReference type="Proteomes" id="UP000803844">
    <property type="component" value="Unassembled WGS sequence"/>
</dbReference>
<evidence type="ECO:0000313" key="3">
    <source>
        <dbReference type="Proteomes" id="UP000803844"/>
    </source>
</evidence>
<evidence type="ECO:0000313" key="2">
    <source>
        <dbReference type="EMBL" id="KAF3770716.1"/>
    </source>
</evidence>
<proteinExistence type="predicted"/>